<reference evidence="9" key="3">
    <citation type="submission" date="2025-09" db="UniProtKB">
        <authorList>
            <consortium name="Ensembl"/>
        </authorList>
    </citation>
    <scope>IDENTIFICATION</scope>
</reference>
<evidence type="ECO:0000256" key="2">
    <source>
        <dbReference type="ARBA" id="ARBA00004514"/>
    </source>
</evidence>
<comment type="subcellular location">
    <subcellularLocation>
        <location evidence="2">Cytoplasm</location>
        <location evidence="2">Cytosol</location>
    </subcellularLocation>
</comment>
<proteinExistence type="inferred from homology"/>
<dbReference type="AlphaFoldDB" id="A0A4W5NZN2"/>
<comment type="cofactor">
    <cofactor evidence="1">
        <name>Zn(2+)</name>
        <dbReference type="ChEBI" id="CHEBI:29105"/>
    </cofactor>
</comment>
<dbReference type="GO" id="GO:0008270">
    <property type="term" value="F:zinc ion binding"/>
    <property type="evidence" value="ECO:0007669"/>
    <property type="project" value="InterPro"/>
</dbReference>
<feature type="compositionally biased region" description="Acidic residues" evidence="7">
    <location>
        <begin position="26"/>
        <end position="36"/>
    </location>
</feature>
<sequence>FPGDDNEMRDNVHRRTCHSSFSYSSFDDEEEEEDEEQVKAPAEEECSHKNVSHVSPLPRTTQVVFEIQSGRAVPRLREPRHLYGVSGHVSQTLPRWPHEWEVIPGEIHSARPQDTLCLFVLNVHVCADKDNYFLGSRVGGRRSSLTAAAVSLSGPDDITLLFEGRFESGNLLKATRVGEFDYELSLRTDLYTEKHTQWFYFRVRNTRAGVRYRFTITNLLKVTSLYEEGQLPLLYSEEEARIQGVGWHRVGQQVSYQRNGRQHANQPSLTLILCPHSDCSHSFRNMSTHVIQICLHMLFKYVYTCYSNMSTHVIQICLHMLFKYVYTCYSNMSTHCHTIHQIYKHEIQPTNSSWVMRGILNFLLGESPDAALLRDAFVFKLVPMLNPDGVIVGNYRCSLTGRDLNRNYKSILRDSFPTVWATHTMVQRLCEERKVLLYCDLHGHSRKHNVFTYGCENPRPADRHPHERVFPLMLSKNCPDMFSFGSCKFKVQRSKEGTGRVSLWRLGVLNSFTLETSFCGSNIGKRKGTHFSTQDLEMLGAQFCDTLLDYCDPDRTKYSVCLRELQEIMRQEAGLPIDNEPTDTSLTDREASTSGSNSSQTDGPPAHLQAFNKVVTVVVTVSNSSITVSLTKRFCIWCRVFGIIKLKTVILSNKFSVIIIT</sequence>
<dbReference type="Pfam" id="PF18027">
    <property type="entry name" value="Pepdidase_M14_N"/>
    <property type="match status" value="1"/>
</dbReference>
<feature type="active site" description="Proton donor/acceptor" evidence="6">
    <location>
        <position position="515"/>
    </location>
</feature>
<evidence type="ECO:0000313" key="9">
    <source>
        <dbReference type="Ensembl" id="ENSHHUP00000057776.1"/>
    </source>
</evidence>
<feature type="compositionally biased region" description="Basic and acidic residues" evidence="7">
    <location>
        <begin position="37"/>
        <end position="48"/>
    </location>
</feature>
<keyword evidence="4" id="KW-0645">Protease</keyword>
<feature type="region of interest" description="Disordered" evidence="7">
    <location>
        <begin position="573"/>
        <end position="605"/>
    </location>
</feature>
<evidence type="ECO:0000256" key="5">
    <source>
        <dbReference type="ARBA" id="ARBA00029302"/>
    </source>
</evidence>
<dbReference type="InterPro" id="IPR040626">
    <property type="entry name" value="Pepdidase_M14_N"/>
</dbReference>
<dbReference type="SUPFAM" id="SSF53187">
    <property type="entry name" value="Zn-dependent exopeptidases"/>
    <property type="match status" value="1"/>
</dbReference>
<keyword evidence="4" id="KW-0121">Carboxypeptidase</keyword>
<evidence type="ECO:0000256" key="1">
    <source>
        <dbReference type="ARBA" id="ARBA00001947"/>
    </source>
</evidence>
<dbReference type="GO" id="GO:0004181">
    <property type="term" value="F:metallocarboxypeptidase activity"/>
    <property type="evidence" value="ECO:0007669"/>
    <property type="project" value="InterPro"/>
</dbReference>
<feature type="domain" description="Peptidase M14" evidence="8">
    <location>
        <begin position="287"/>
        <end position="551"/>
    </location>
</feature>
<feature type="region of interest" description="Disordered" evidence="7">
    <location>
        <begin position="20"/>
        <end position="55"/>
    </location>
</feature>
<evidence type="ECO:0000256" key="6">
    <source>
        <dbReference type="PROSITE-ProRule" id="PRU01379"/>
    </source>
</evidence>
<dbReference type="InterPro" id="IPR050821">
    <property type="entry name" value="Cytosolic_carboxypeptidase"/>
</dbReference>
<protein>
    <recommendedName>
        <fullName evidence="8">Peptidase M14 domain-containing protein</fullName>
    </recommendedName>
</protein>
<name>A0A4W5NZN2_9TELE</name>
<feature type="compositionally biased region" description="Polar residues" evidence="7">
    <location>
        <begin position="592"/>
        <end position="602"/>
    </location>
</feature>
<keyword evidence="10" id="KW-1185">Reference proteome</keyword>
<dbReference type="PANTHER" id="PTHR12756">
    <property type="entry name" value="CYTOSOLIC CARBOXYPEPTIDASE"/>
    <property type="match status" value="1"/>
</dbReference>
<evidence type="ECO:0000259" key="8">
    <source>
        <dbReference type="PROSITE" id="PS52035"/>
    </source>
</evidence>
<comment type="catalytic activity">
    <reaction evidence="5">
        <text>(L-glutamyl)(n+1)-gamma-L-glutamyl-L-glutamyl-[protein] + H2O = (L-glutamyl)(n)-gamma-L-glutamyl-L-glutamyl-[protein] + L-glutamate</text>
        <dbReference type="Rhea" id="RHEA:60004"/>
        <dbReference type="Rhea" id="RHEA-COMP:15519"/>
        <dbReference type="Rhea" id="RHEA-COMP:15675"/>
        <dbReference type="ChEBI" id="CHEBI:15377"/>
        <dbReference type="ChEBI" id="CHEBI:29985"/>
        <dbReference type="ChEBI" id="CHEBI:143623"/>
    </reaction>
    <physiologicalReaction direction="left-to-right" evidence="5">
        <dbReference type="Rhea" id="RHEA:60005"/>
    </physiologicalReaction>
</comment>
<dbReference type="Gene3D" id="2.60.40.3120">
    <property type="match status" value="1"/>
</dbReference>
<dbReference type="Gene3D" id="3.40.630.10">
    <property type="entry name" value="Zn peptidases"/>
    <property type="match status" value="1"/>
</dbReference>
<dbReference type="STRING" id="62062.ENSHHUP00000057776"/>
<dbReference type="Proteomes" id="UP000314982">
    <property type="component" value="Unassembled WGS sequence"/>
</dbReference>
<dbReference type="GO" id="GO:0005829">
    <property type="term" value="C:cytosol"/>
    <property type="evidence" value="ECO:0007669"/>
    <property type="project" value="UniProtKB-SubCell"/>
</dbReference>
<dbReference type="GeneTree" id="ENSGT00940000160916"/>
<accession>A0A4W5NZN2</accession>
<dbReference type="PROSITE" id="PS52035">
    <property type="entry name" value="PEPTIDASE_M14"/>
    <property type="match status" value="1"/>
</dbReference>
<evidence type="ECO:0000256" key="7">
    <source>
        <dbReference type="SAM" id="MobiDB-lite"/>
    </source>
</evidence>
<evidence type="ECO:0000256" key="4">
    <source>
        <dbReference type="ARBA" id="ARBA00022645"/>
    </source>
</evidence>
<dbReference type="Pfam" id="PF00246">
    <property type="entry name" value="Peptidase_M14"/>
    <property type="match status" value="1"/>
</dbReference>
<comment type="similarity">
    <text evidence="3 6">Belongs to the peptidase M14 family.</text>
</comment>
<keyword evidence="4" id="KW-0378">Hydrolase</keyword>
<dbReference type="GO" id="GO:0006508">
    <property type="term" value="P:proteolysis"/>
    <property type="evidence" value="ECO:0007669"/>
    <property type="project" value="InterPro"/>
</dbReference>
<evidence type="ECO:0000313" key="10">
    <source>
        <dbReference type="Proteomes" id="UP000314982"/>
    </source>
</evidence>
<dbReference type="InterPro" id="IPR000834">
    <property type="entry name" value="Peptidase_M14"/>
</dbReference>
<evidence type="ECO:0000256" key="3">
    <source>
        <dbReference type="ARBA" id="ARBA00005988"/>
    </source>
</evidence>
<organism evidence="9 10">
    <name type="scientific">Hucho hucho</name>
    <name type="common">huchen</name>
    <dbReference type="NCBI Taxonomy" id="62062"/>
    <lineage>
        <taxon>Eukaryota</taxon>
        <taxon>Metazoa</taxon>
        <taxon>Chordata</taxon>
        <taxon>Craniata</taxon>
        <taxon>Vertebrata</taxon>
        <taxon>Euteleostomi</taxon>
        <taxon>Actinopterygii</taxon>
        <taxon>Neopterygii</taxon>
        <taxon>Teleostei</taxon>
        <taxon>Protacanthopterygii</taxon>
        <taxon>Salmoniformes</taxon>
        <taxon>Salmonidae</taxon>
        <taxon>Salmoninae</taxon>
        <taxon>Hucho</taxon>
    </lineage>
</organism>
<reference evidence="9" key="2">
    <citation type="submission" date="2025-08" db="UniProtKB">
        <authorList>
            <consortium name="Ensembl"/>
        </authorList>
    </citation>
    <scope>IDENTIFICATION</scope>
</reference>
<reference evidence="10" key="1">
    <citation type="submission" date="2018-06" db="EMBL/GenBank/DDBJ databases">
        <title>Genome assembly of Danube salmon.</title>
        <authorList>
            <person name="Macqueen D.J."/>
            <person name="Gundappa M.K."/>
        </authorList>
    </citation>
    <scope>NUCLEOTIDE SEQUENCE [LARGE SCALE GENOMIC DNA]</scope>
</reference>
<dbReference type="PANTHER" id="PTHR12756:SF23">
    <property type="entry name" value="CYTOSOLIC CARBOXYPEPTIDASE 3"/>
    <property type="match status" value="1"/>
</dbReference>
<dbReference type="Ensembl" id="ENSHHUT00000059758.1">
    <property type="protein sequence ID" value="ENSHHUP00000057776.1"/>
    <property type="gene ID" value="ENSHHUG00000034408.1"/>
</dbReference>